<dbReference type="Pfam" id="PF13598">
    <property type="entry name" value="DUF4139"/>
    <property type="match status" value="1"/>
</dbReference>
<dbReference type="PANTHER" id="PTHR31005:SF8">
    <property type="entry name" value="DUF4139 DOMAIN-CONTAINING PROTEIN"/>
    <property type="match status" value="1"/>
</dbReference>
<evidence type="ECO:0000259" key="3">
    <source>
        <dbReference type="Pfam" id="PF13598"/>
    </source>
</evidence>
<gene>
    <name evidence="5" type="ORF">IC235_02965</name>
</gene>
<feature type="chain" id="PRO_5037817077" evidence="2">
    <location>
        <begin position="20"/>
        <end position="550"/>
    </location>
</feature>
<comment type="caution">
    <text evidence="5">The sequence shown here is derived from an EMBL/GenBank/DDBJ whole genome shotgun (WGS) entry which is preliminary data.</text>
</comment>
<evidence type="ECO:0000256" key="2">
    <source>
        <dbReference type="SAM" id="SignalP"/>
    </source>
</evidence>
<dbReference type="AlphaFoldDB" id="A0A927BA05"/>
<proteinExistence type="predicted"/>
<dbReference type="InterPro" id="IPR025554">
    <property type="entry name" value="DUF4140"/>
</dbReference>
<dbReference type="Pfam" id="PF13600">
    <property type="entry name" value="DUF4140"/>
    <property type="match status" value="1"/>
</dbReference>
<dbReference type="RefSeq" id="WP_191003669.1">
    <property type="nucleotide sequence ID" value="NZ_JACXAD010000002.1"/>
</dbReference>
<name>A0A927BA05_9BACT</name>
<organism evidence="5 6">
    <name type="scientific">Hymenobacter montanus</name>
    <dbReference type="NCBI Taxonomy" id="2771359"/>
    <lineage>
        <taxon>Bacteria</taxon>
        <taxon>Pseudomonadati</taxon>
        <taxon>Bacteroidota</taxon>
        <taxon>Cytophagia</taxon>
        <taxon>Cytophagales</taxon>
        <taxon>Hymenobacteraceae</taxon>
        <taxon>Hymenobacter</taxon>
    </lineage>
</organism>
<keyword evidence="2" id="KW-0732">Signal</keyword>
<reference evidence="5" key="1">
    <citation type="submission" date="2020-09" db="EMBL/GenBank/DDBJ databases">
        <authorList>
            <person name="Kim M.K."/>
        </authorList>
    </citation>
    <scope>NUCLEOTIDE SEQUENCE</scope>
    <source>
        <strain evidence="5">BT664</strain>
    </source>
</reference>
<accession>A0A927BA05</accession>
<feature type="coiled-coil region" evidence="1">
    <location>
        <begin position="101"/>
        <end position="195"/>
    </location>
</feature>
<protein>
    <submittedName>
        <fullName evidence="5">DUF4139 domain-containing protein</fullName>
    </submittedName>
</protein>
<dbReference type="InterPro" id="IPR037291">
    <property type="entry name" value="DUF4139"/>
</dbReference>
<feature type="domain" description="DUF4140" evidence="4">
    <location>
        <begin position="34"/>
        <end position="132"/>
    </location>
</feature>
<dbReference type="Proteomes" id="UP000612233">
    <property type="component" value="Unassembled WGS sequence"/>
</dbReference>
<dbReference type="InterPro" id="IPR011935">
    <property type="entry name" value="CHP02231"/>
</dbReference>
<evidence type="ECO:0000256" key="1">
    <source>
        <dbReference type="SAM" id="Coils"/>
    </source>
</evidence>
<keyword evidence="6" id="KW-1185">Reference proteome</keyword>
<evidence type="ECO:0000313" key="5">
    <source>
        <dbReference type="EMBL" id="MBD2766851.1"/>
    </source>
</evidence>
<feature type="domain" description="DUF4139" evidence="3">
    <location>
        <begin position="217"/>
        <end position="543"/>
    </location>
</feature>
<feature type="signal peptide" evidence="2">
    <location>
        <begin position="1"/>
        <end position="19"/>
    </location>
</feature>
<sequence>MKKAVLMLIIGSISRIAIAQQPEEQKLRASLTHATVFLNRAQLTHTAKTTLSPGVTQLIIEGLPAGLDRKSLQVAGKGEAVILSVKGQLNHLSAQTKSAAVRHLEDSLQIARNDLSTLQSTKDVLNKEQQLLLANQSIGGQQAGVTVERLQQMANFFRNRLTDIQNRLIKNDLSLHKVQERVTRLQQQLNELNVRRNQPTSEVLVSLSAKSRVPVELQISYMVDAAGWAPVYDLRAQDTRSPVQLNYKAYVRQNTGLDWNKVRLTLSTTNPTQGGTSPTLEAQVVSLAEPRRADGYANLDKKRKINEKVAAAKVSVEEPTEVRSDTVEALQESPESETVANYTTVTESTVSVSFDISLPYSIPSGGNPQLVDISAHELPASYRHFSVPKLDSDAFLLAQVTGWEKYNLLSGTANIYFEGTFVGESFLDANNTKDTLSLSLGRDKKVVVKREKITEFSSRKFIGRHVVETYVYRISVRNTKKQPIRMTIEDQLPVSRDSQIEVELQEARGATSDRETGKLTWKLDLKAAEAQTFDLKYTVKYPKGKVVDGL</sequence>
<keyword evidence="1" id="KW-0175">Coiled coil</keyword>
<evidence type="ECO:0000313" key="6">
    <source>
        <dbReference type="Proteomes" id="UP000612233"/>
    </source>
</evidence>
<evidence type="ECO:0000259" key="4">
    <source>
        <dbReference type="Pfam" id="PF13600"/>
    </source>
</evidence>
<dbReference type="PANTHER" id="PTHR31005">
    <property type="entry name" value="DUF4139 DOMAIN-CONTAINING PROTEIN"/>
    <property type="match status" value="1"/>
</dbReference>
<dbReference type="EMBL" id="JACXAD010000002">
    <property type="protein sequence ID" value="MBD2766851.1"/>
    <property type="molecule type" value="Genomic_DNA"/>
</dbReference>
<dbReference type="NCBIfam" id="TIGR02231">
    <property type="entry name" value="mucoidy inhibitor MuiA family protein"/>
    <property type="match status" value="1"/>
</dbReference>